<sequence length="289" mass="33006">KYDLSRHNLSTSMPRIRFDPENEVPPDFESEDYADVRAAFPVPANVVVALLTGWTSQHDKRKIAWALQVDEDRLAKKRPNDSSENCQRGTKRGRRRGGASTGRGSKEEATGPSVRCLSSPTRPHTFAPVALCAQQDFQMPELWYFTPEARREAAEFHHAIAEEAFGLSQTEEGLALKPLASFRPSKKVIPDHFSPRRSPVFSKKWQQRVGRRNVEAYSGFYWLLETHDLQSETWGTQVLLLYHARIRRSWHDAITAKKDIFNISIMSEQVLQHATDDVMNSMRLDSVSK</sequence>
<dbReference type="Proteomes" id="UP000092993">
    <property type="component" value="Unassembled WGS sequence"/>
</dbReference>
<feature type="non-terminal residue" evidence="2">
    <location>
        <position position="1"/>
    </location>
</feature>
<dbReference type="OrthoDB" id="2672960at2759"/>
<gene>
    <name evidence="2" type="ORF">A0H81_12751</name>
</gene>
<dbReference type="OMA" id="ANYAFIC"/>
<proteinExistence type="predicted"/>
<name>A0A1C7LRT4_GRIFR</name>
<dbReference type="EMBL" id="LUGG01000024">
    <property type="protein sequence ID" value="OBZ67403.1"/>
    <property type="molecule type" value="Genomic_DNA"/>
</dbReference>
<feature type="region of interest" description="Disordered" evidence="1">
    <location>
        <begin position="1"/>
        <end position="24"/>
    </location>
</feature>
<evidence type="ECO:0000313" key="2">
    <source>
        <dbReference type="EMBL" id="OBZ67403.1"/>
    </source>
</evidence>
<dbReference type="AlphaFoldDB" id="A0A1C7LRT4"/>
<dbReference type="STRING" id="5627.A0A1C7LRT4"/>
<feature type="region of interest" description="Disordered" evidence="1">
    <location>
        <begin position="76"/>
        <end position="119"/>
    </location>
</feature>
<keyword evidence="3" id="KW-1185">Reference proteome</keyword>
<protein>
    <submittedName>
        <fullName evidence="2">Uncharacterized protein</fullName>
    </submittedName>
</protein>
<comment type="caution">
    <text evidence="2">The sequence shown here is derived from an EMBL/GenBank/DDBJ whole genome shotgun (WGS) entry which is preliminary data.</text>
</comment>
<accession>A0A1C7LRT4</accession>
<reference evidence="2 3" key="1">
    <citation type="submission" date="2016-03" db="EMBL/GenBank/DDBJ databases">
        <title>Whole genome sequencing of Grifola frondosa 9006-11.</title>
        <authorList>
            <person name="Min B."/>
            <person name="Park H."/>
            <person name="Kim J.-G."/>
            <person name="Cho H."/>
            <person name="Oh Y.-L."/>
            <person name="Kong W.-S."/>
            <person name="Choi I.-G."/>
        </authorList>
    </citation>
    <scope>NUCLEOTIDE SEQUENCE [LARGE SCALE GENOMIC DNA]</scope>
    <source>
        <strain evidence="2 3">9006-11</strain>
    </source>
</reference>
<feature type="non-terminal residue" evidence="2">
    <location>
        <position position="289"/>
    </location>
</feature>
<organism evidence="2 3">
    <name type="scientific">Grifola frondosa</name>
    <name type="common">Maitake</name>
    <name type="synonym">Polyporus frondosus</name>
    <dbReference type="NCBI Taxonomy" id="5627"/>
    <lineage>
        <taxon>Eukaryota</taxon>
        <taxon>Fungi</taxon>
        <taxon>Dikarya</taxon>
        <taxon>Basidiomycota</taxon>
        <taxon>Agaricomycotina</taxon>
        <taxon>Agaricomycetes</taxon>
        <taxon>Polyporales</taxon>
        <taxon>Grifolaceae</taxon>
        <taxon>Grifola</taxon>
    </lineage>
</organism>
<evidence type="ECO:0000256" key="1">
    <source>
        <dbReference type="SAM" id="MobiDB-lite"/>
    </source>
</evidence>
<evidence type="ECO:0000313" key="3">
    <source>
        <dbReference type="Proteomes" id="UP000092993"/>
    </source>
</evidence>